<gene>
    <name evidence="15" type="ORF">AMAG_12416</name>
</gene>
<evidence type="ECO:0000256" key="9">
    <source>
        <dbReference type="ARBA" id="ARBA00022833"/>
    </source>
</evidence>
<feature type="domain" description="RING-type" evidence="14">
    <location>
        <begin position="213"/>
        <end position="257"/>
    </location>
</feature>
<dbReference type="InterPro" id="IPR027370">
    <property type="entry name" value="Znf-RING_euk"/>
</dbReference>
<feature type="compositionally biased region" description="Basic and acidic residues" evidence="12">
    <location>
        <begin position="271"/>
        <end position="280"/>
    </location>
</feature>
<keyword evidence="9" id="KW-0862">Zinc</keyword>
<feature type="region of interest" description="Disordered" evidence="12">
    <location>
        <begin position="135"/>
        <end position="198"/>
    </location>
</feature>
<feature type="region of interest" description="Disordered" evidence="12">
    <location>
        <begin position="1"/>
        <end position="116"/>
    </location>
</feature>
<dbReference type="AlphaFoldDB" id="A0A0L0SYQ1"/>
<dbReference type="UniPathway" id="UPA00143"/>
<evidence type="ECO:0000256" key="3">
    <source>
        <dbReference type="ARBA" id="ARBA00004906"/>
    </source>
</evidence>
<keyword evidence="5" id="KW-0808">Transferase</keyword>
<name>A0A0L0SYQ1_ALLM3</name>
<accession>A0A0L0SYQ1</accession>
<dbReference type="GO" id="GO:0061630">
    <property type="term" value="F:ubiquitin protein ligase activity"/>
    <property type="evidence" value="ECO:0007669"/>
    <property type="project" value="UniProtKB-EC"/>
</dbReference>
<dbReference type="InterPro" id="IPR013083">
    <property type="entry name" value="Znf_RING/FYVE/PHD"/>
</dbReference>
<dbReference type="VEuPathDB" id="FungiDB:AMAG_12416"/>
<dbReference type="Pfam" id="PF13445">
    <property type="entry name" value="zf-RING_UBOX"/>
    <property type="match status" value="1"/>
</dbReference>
<dbReference type="InterPro" id="IPR045103">
    <property type="entry name" value="RNF5/RNF185-like"/>
</dbReference>
<dbReference type="PROSITE" id="PS00518">
    <property type="entry name" value="ZF_RING_1"/>
    <property type="match status" value="1"/>
</dbReference>
<keyword evidence="16" id="KW-1185">Reference proteome</keyword>
<feature type="compositionally biased region" description="Pro residues" evidence="12">
    <location>
        <begin position="305"/>
        <end position="316"/>
    </location>
</feature>
<comment type="subcellular location">
    <subcellularLocation>
        <location evidence="2">Endomembrane system</location>
    </subcellularLocation>
</comment>
<proteinExistence type="predicted"/>
<dbReference type="PANTHER" id="PTHR12313">
    <property type="entry name" value="E3 UBIQUITIN-PROTEIN LIGASE RNF5-RELATED"/>
    <property type="match status" value="1"/>
</dbReference>
<keyword evidence="7 11" id="KW-0863">Zinc-finger</keyword>
<keyword evidence="8" id="KW-0833">Ubl conjugation pathway</keyword>
<dbReference type="SUPFAM" id="SSF57850">
    <property type="entry name" value="RING/U-box"/>
    <property type="match status" value="1"/>
</dbReference>
<reference evidence="16" key="2">
    <citation type="submission" date="2009-11" db="EMBL/GenBank/DDBJ databases">
        <title>The Genome Sequence of Allomyces macrogynus strain ATCC 38327.</title>
        <authorList>
            <consortium name="The Broad Institute Genome Sequencing Platform"/>
            <person name="Russ C."/>
            <person name="Cuomo C."/>
            <person name="Shea T."/>
            <person name="Young S.K."/>
            <person name="Zeng Q."/>
            <person name="Koehrsen M."/>
            <person name="Haas B."/>
            <person name="Borodovsky M."/>
            <person name="Guigo R."/>
            <person name="Alvarado L."/>
            <person name="Berlin A."/>
            <person name="Borenstein D."/>
            <person name="Chen Z."/>
            <person name="Engels R."/>
            <person name="Freedman E."/>
            <person name="Gellesch M."/>
            <person name="Goldberg J."/>
            <person name="Griggs A."/>
            <person name="Gujja S."/>
            <person name="Heiman D."/>
            <person name="Hepburn T."/>
            <person name="Howarth C."/>
            <person name="Jen D."/>
            <person name="Larson L."/>
            <person name="Lewis B."/>
            <person name="Mehta T."/>
            <person name="Park D."/>
            <person name="Pearson M."/>
            <person name="Roberts A."/>
            <person name="Saif S."/>
            <person name="Shenoy N."/>
            <person name="Sisk P."/>
            <person name="Stolte C."/>
            <person name="Sykes S."/>
            <person name="Walk T."/>
            <person name="White J."/>
            <person name="Yandava C."/>
            <person name="Burger G."/>
            <person name="Gray M.W."/>
            <person name="Holland P.W.H."/>
            <person name="King N."/>
            <person name="Lang F.B.F."/>
            <person name="Roger A.J."/>
            <person name="Ruiz-Trillo I."/>
            <person name="Lander E."/>
            <person name="Nusbaum C."/>
        </authorList>
    </citation>
    <scope>NUCLEOTIDE SEQUENCE [LARGE SCALE GENOMIC DNA]</scope>
    <source>
        <strain evidence="16">ATCC 38327</strain>
    </source>
</reference>
<dbReference type="Gene3D" id="3.30.40.10">
    <property type="entry name" value="Zinc/RING finger domain, C3HC4 (zinc finger)"/>
    <property type="match status" value="1"/>
</dbReference>
<feature type="compositionally biased region" description="Low complexity" evidence="12">
    <location>
        <begin position="142"/>
        <end position="198"/>
    </location>
</feature>
<keyword evidence="10 13" id="KW-0472">Membrane</keyword>
<feature type="compositionally biased region" description="Basic and acidic residues" evidence="12">
    <location>
        <begin position="45"/>
        <end position="60"/>
    </location>
</feature>
<comment type="pathway">
    <text evidence="3">Protein modification; protein ubiquitination.</text>
</comment>
<evidence type="ECO:0000256" key="7">
    <source>
        <dbReference type="ARBA" id="ARBA00022771"/>
    </source>
</evidence>
<evidence type="ECO:0000256" key="8">
    <source>
        <dbReference type="ARBA" id="ARBA00022786"/>
    </source>
</evidence>
<evidence type="ECO:0000313" key="15">
    <source>
        <dbReference type="EMBL" id="KNE67683.1"/>
    </source>
</evidence>
<dbReference type="Proteomes" id="UP000054350">
    <property type="component" value="Unassembled WGS sequence"/>
</dbReference>
<dbReference type="SMART" id="SM00184">
    <property type="entry name" value="RING"/>
    <property type="match status" value="1"/>
</dbReference>
<dbReference type="EC" id="2.3.2.27" evidence="4"/>
<evidence type="ECO:0000256" key="2">
    <source>
        <dbReference type="ARBA" id="ARBA00004308"/>
    </source>
</evidence>
<evidence type="ECO:0000256" key="5">
    <source>
        <dbReference type="ARBA" id="ARBA00022679"/>
    </source>
</evidence>
<evidence type="ECO:0000256" key="4">
    <source>
        <dbReference type="ARBA" id="ARBA00012483"/>
    </source>
</evidence>
<keyword evidence="13" id="KW-1133">Transmembrane helix</keyword>
<evidence type="ECO:0000256" key="12">
    <source>
        <dbReference type="SAM" id="MobiDB-lite"/>
    </source>
</evidence>
<dbReference type="EMBL" id="GG745354">
    <property type="protein sequence ID" value="KNE67683.1"/>
    <property type="molecule type" value="Genomic_DNA"/>
</dbReference>
<keyword evidence="13" id="KW-0812">Transmembrane</keyword>
<evidence type="ECO:0000256" key="1">
    <source>
        <dbReference type="ARBA" id="ARBA00000900"/>
    </source>
</evidence>
<evidence type="ECO:0000256" key="6">
    <source>
        <dbReference type="ARBA" id="ARBA00022723"/>
    </source>
</evidence>
<evidence type="ECO:0000256" key="11">
    <source>
        <dbReference type="PROSITE-ProRule" id="PRU00175"/>
    </source>
</evidence>
<evidence type="ECO:0000256" key="13">
    <source>
        <dbReference type="SAM" id="Phobius"/>
    </source>
</evidence>
<dbReference type="eggNOG" id="KOG0823">
    <property type="taxonomic scope" value="Eukaryota"/>
</dbReference>
<evidence type="ECO:0000313" key="16">
    <source>
        <dbReference type="Proteomes" id="UP000054350"/>
    </source>
</evidence>
<dbReference type="InterPro" id="IPR001841">
    <property type="entry name" value="Znf_RING"/>
</dbReference>
<dbReference type="GO" id="GO:0016567">
    <property type="term" value="P:protein ubiquitination"/>
    <property type="evidence" value="ECO:0007669"/>
    <property type="project" value="UniProtKB-UniPathway"/>
</dbReference>
<dbReference type="InterPro" id="IPR017907">
    <property type="entry name" value="Znf_RING_CS"/>
</dbReference>
<feature type="transmembrane region" description="Helical" evidence="13">
    <location>
        <begin position="372"/>
        <end position="393"/>
    </location>
</feature>
<comment type="catalytic activity">
    <reaction evidence="1">
        <text>S-ubiquitinyl-[E2 ubiquitin-conjugating enzyme]-L-cysteine + [acceptor protein]-L-lysine = [E2 ubiquitin-conjugating enzyme]-L-cysteine + N(6)-ubiquitinyl-[acceptor protein]-L-lysine.</text>
        <dbReference type="EC" id="2.3.2.27"/>
    </reaction>
</comment>
<evidence type="ECO:0000259" key="14">
    <source>
        <dbReference type="PROSITE" id="PS50089"/>
    </source>
</evidence>
<keyword evidence="6" id="KW-0479">Metal-binding</keyword>
<dbReference type="PROSITE" id="PS50089">
    <property type="entry name" value="ZF_RING_2"/>
    <property type="match status" value="1"/>
</dbReference>
<protein>
    <recommendedName>
        <fullName evidence="4">RING-type E3 ubiquitin transferase</fullName>
        <ecNumber evidence="4">2.3.2.27</ecNumber>
    </recommendedName>
</protein>
<dbReference type="GO" id="GO:0008270">
    <property type="term" value="F:zinc ion binding"/>
    <property type="evidence" value="ECO:0007669"/>
    <property type="project" value="UniProtKB-KW"/>
</dbReference>
<organism evidence="15 16">
    <name type="scientific">Allomyces macrogynus (strain ATCC 38327)</name>
    <name type="common">Allomyces javanicus var. macrogynus</name>
    <dbReference type="NCBI Taxonomy" id="578462"/>
    <lineage>
        <taxon>Eukaryota</taxon>
        <taxon>Fungi</taxon>
        <taxon>Fungi incertae sedis</taxon>
        <taxon>Blastocladiomycota</taxon>
        <taxon>Blastocladiomycetes</taxon>
        <taxon>Blastocladiales</taxon>
        <taxon>Blastocladiaceae</taxon>
        <taxon>Allomyces</taxon>
    </lineage>
</organism>
<dbReference type="GO" id="GO:0005783">
    <property type="term" value="C:endoplasmic reticulum"/>
    <property type="evidence" value="ECO:0007669"/>
    <property type="project" value="InterPro"/>
</dbReference>
<dbReference type="OrthoDB" id="6270329at2759"/>
<feature type="compositionally biased region" description="Low complexity" evidence="12">
    <location>
        <begin position="285"/>
        <end position="304"/>
    </location>
</feature>
<feature type="compositionally biased region" description="Low complexity" evidence="12">
    <location>
        <begin position="64"/>
        <end position="78"/>
    </location>
</feature>
<dbReference type="GO" id="GO:0006511">
    <property type="term" value="P:ubiquitin-dependent protein catabolic process"/>
    <property type="evidence" value="ECO:0007669"/>
    <property type="project" value="InterPro"/>
</dbReference>
<feature type="compositionally biased region" description="Basic and acidic residues" evidence="12">
    <location>
        <begin position="27"/>
        <end position="36"/>
    </location>
</feature>
<sequence length="394" mass="40201">MVTPIDDPAPPARVPDATVESVPDADDGARQDDGSRQFDAPKSSDAPRADDGSRNDDAVRIVDATSASSTNVSSAMTADASPTPAAPETNSDISPRTAADMDEDADPVPAPPRRTFYSFDATALRQRITTIPARGLRSRLVSANPPGTASSTSTSPNVPPARARPASTATATSTATSNSVPATTASASASTTSATSAPDAADMGGLGSGLFECNVCLETASEPVVTLCGHLFCWPCLHAWFESCQTRRVAQTCPVCKAGSGADKTVPIYARGREALDPRRGGHQTSSSSTSSRSAESTTTGGTAPPRPPPQRPDPVVPQSSSGGASFRFGLFPGMFGVSMSFGGNAGGAAGPDAPLGGVDSVLCVEHGNQNLSSLMMLIGLFALFNVVFPLLAM</sequence>
<dbReference type="STRING" id="578462.A0A0L0SYQ1"/>
<reference evidence="15 16" key="1">
    <citation type="submission" date="2009-11" db="EMBL/GenBank/DDBJ databases">
        <title>Annotation of Allomyces macrogynus ATCC 38327.</title>
        <authorList>
            <consortium name="The Broad Institute Genome Sequencing Platform"/>
            <person name="Russ C."/>
            <person name="Cuomo C."/>
            <person name="Burger G."/>
            <person name="Gray M.W."/>
            <person name="Holland P.W.H."/>
            <person name="King N."/>
            <person name="Lang F.B.F."/>
            <person name="Roger A.J."/>
            <person name="Ruiz-Trillo I."/>
            <person name="Young S.K."/>
            <person name="Zeng Q."/>
            <person name="Gargeya S."/>
            <person name="Fitzgerald M."/>
            <person name="Haas B."/>
            <person name="Abouelleil A."/>
            <person name="Alvarado L."/>
            <person name="Arachchi H.M."/>
            <person name="Berlin A."/>
            <person name="Chapman S.B."/>
            <person name="Gearin G."/>
            <person name="Goldberg J."/>
            <person name="Griggs A."/>
            <person name="Gujja S."/>
            <person name="Hansen M."/>
            <person name="Heiman D."/>
            <person name="Howarth C."/>
            <person name="Larimer J."/>
            <person name="Lui A."/>
            <person name="MacDonald P.J.P."/>
            <person name="McCowen C."/>
            <person name="Montmayeur A."/>
            <person name="Murphy C."/>
            <person name="Neiman D."/>
            <person name="Pearson M."/>
            <person name="Priest M."/>
            <person name="Roberts A."/>
            <person name="Saif S."/>
            <person name="Shea T."/>
            <person name="Sisk P."/>
            <person name="Stolte C."/>
            <person name="Sykes S."/>
            <person name="Wortman J."/>
            <person name="Nusbaum C."/>
            <person name="Birren B."/>
        </authorList>
    </citation>
    <scope>NUCLEOTIDE SEQUENCE [LARGE SCALE GENOMIC DNA]</scope>
    <source>
        <strain evidence="15 16">ATCC 38327</strain>
    </source>
</reference>
<feature type="region of interest" description="Disordered" evidence="12">
    <location>
        <begin position="267"/>
        <end position="322"/>
    </location>
</feature>
<evidence type="ECO:0000256" key="10">
    <source>
        <dbReference type="ARBA" id="ARBA00023136"/>
    </source>
</evidence>